<protein>
    <submittedName>
        <fullName evidence="7">Class-V aminotransferase</fullName>
    </submittedName>
</protein>
<dbReference type="Proteomes" id="UP000062973">
    <property type="component" value="Chromosome"/>
</dbReference>
<reference evidence="7 8" key="1">
    <citation type="submission" date="2014-07" db="EMBL/GenBank/DDBJ databases">
        <title>Whole Genome Sequence of the Amycolatopsis methanolica 239.</title>
        <authorList>
            <person name="Tang B."/>
        </authorList>
    </citation>
    <scope>NUCLEOTIDE SEQUENCE [LARGE SCALE GENOMIC DNA]</scope>
    <source>
        <strain evidence="7 8">239</strain>
    </source>
</reference>
<dbReference type="InterPro" id="IPR000192">
    <property type="entry name" value="Aminotrans_V_dom"/>
</dbReference>
<keyword evidence="7" id="KW-0808">Transferase</keyword>
<evidence type="ECO:0000256" key="4">
    <source>
        <dbReference type="RuleBase" id="RU004075"/>
    </source>
</evidence>
<dbReference type="EMBL" id="CP009110">
    <property type="protein sequence ID" value="AIJ25257.1"/>
    <property type="molecule type" value="Genomic_DNA"/>
</dbReference>
<evidence type="ECO:0000256" key="5">
    <source>
        <dbReference type="RuleBase" id="RU004504"/>
    </source>
</evidence>
<evidence type="ECO:0000313" key="7">
    <source>
        <dbReference type="EMBL" id="AIJ25257.1"/>
    </source>
</evidence>
<comment type="cofactor">
    <cofactor evidence="1 5">
        <name>pyridoxal 5'-phosphate</name>
        <dbReference type="ChEBI" id="CHEBI:597326"/>
    </cofactor>
</comment>
<dbReference type="KEGG" id="amq:AMETH_5165"/>
<dbReference type="HOGENOM" id="CLU_003433_2_1_11"/>
<proteinExistence type="inferred from homology"/>
<dbReference type="GO" id="GO:0017000">
    <property type="term" value="P:antibiotic biosynthetic process"/>
    <property type="evidence" value="ECO:0007669"/>
    <property type="project" value="UniProtKB-KW"/>
</dbReference>
<evidence type="ECO:0000256" key="1">
    <source>
        <dbReference type="ARBA" id="ARBA00001933"/>
    </source>
</evidence>
<dbReference type="Gene3D" id="3.40.640.10">
    <property type="entry name" value="Type I PLP-dependent aspartate aminotransferase-like (Major domain)"/>
    <property type="match status" value="1"/>
</dbReference>
<keyword evidence="2" id="KW-0663">Pyridoxal phosphate</keyword>
<name>A0A076N5J6_AMYME</name>
<evidence type="ECO:0000256" key="3">
    <source>
        <dbReference type="ARBA" id="ARBA00023194"/>
    </source>
</evidence>
<keyword evidence="7" id="KW-0032">Aminotransferase</keyword>
<feature type="domain" description="Aminotransferase class V" evidence="6">
    <location>
        <begin position="25"/>
        <end position="388"/>
    </location>
</feature>
<accession>A0A076N5J6</accession>
<organism evidence="7 8">
    <name type="scientific">Amycolatopsis methanolica 239</name>
    <dbReference type="NCBI Taxonomy" id="1068978"/>
    <lineage>
        <taxon>Bacteria</taxon>
        <taxon>Bacillati</taxon>
        <taxon>Actinomycetota</taxon>
        <taxon>Actinomycetes</taxon>
        <taxon>Pseudonocardiales</taxon>
        <taxon>Pseudonocardiaceae</taxon>
        <taxon>Amycolatopsis</taxon>
        <taxon>Amycolatopsis methanolica group</taxon>
    </lineage>
</organism>
<dbReference type="AlphaFoldDB" id="A0A076N5J6"/>
<dbReference type="eggNOG" id="COG0520">
    <property type="taxonomic scope" value="Bacteria"/>
</dbReference>
<dbReference type="InterPro" id="IPR015421">
    <property type="entry name" value="PyrdxlP-dep_Trfase_major"/>
</dbReference>
<gene>
    <name evidence="7" type="primary">iscS</name>
    <name evidence="7" type="ORF">AMETH_5165</name>
</gene>
<keyword evidence="8" id="KW-1185">Reference proteome</keyword>
<evidence type="ECO:0000256" key="2">
    <source>
        <dbReference type="ARBA" id="ARBA00022898"/>
    </source>
</evidence>
<dbReference type="GO" id="GO:0008483">
    <property type="term" value="F:transaminase activity"/>
    <property type="evidence" value="ECO:0007669"/>
    <property type="project" value="UniProtKB-KW"/>
</dbReference>
<dbReference type="SUPFAM" id="SSF53383">
    <property type="entry name" value="PLP-dependent transferases"/>
    <property type="match status" value="1"/>
</dbReference>
<sequence length="396" mass="43348">MTTTLREEDVDRFRRDTPGTEEVVHLNNAGSALPPRQVTDTVLDYLREESVRGGYETAAAHADRIQAVPDAIARFLGAEAADISVTDSATRSWQAVFYAFRFEPGDRILTCRSEYASNAIAYLQIARRTGAVVEVIEDDESGQLDVADLERRLDDDVKLIAITHVPTQGGLVNPAEEVGAIAESAGIPFLLDACQSAGQLDLDVRRLRCDALSGTGRKYLRGPRGTGFLYTHPRLRDRLEPAMLDLHSATWTAPAEFEIAPDGRRFETWERNHGLVLGLGAAVEYAQQIGLAAIEERVTALAARLRADLSQIAGVSVHDQGKRKCGIVTFSVAGTDAAEVQTALAAAKINTSVARPTSYQYDQEVRRLPDMVRASVHYYNTEDELRALAEAVERLA</sequence>
<dbReference type="PANTHER" id="PTHR43586:SF24">
    <property type="entry name" value="BLR4730 PROTEIN"/>
    <property type="match status" value="1"/>
</dbReference>
<dbReference type="RefSeq" id="WP_017984100.1">
    <property type="nucleotide sequence ID" value="NZ_AQUL01000001.1"/>
</dbReference>
<evidence type="ECO:0000259" key="6">
    <source>
        <dbReference type="Pfam" id="PF00266"/>
    </source>
</evidence>
<dbReference type="InterPro" id="IPR020578">
    <property type="entry name" value="Aminotrans_V_PyrdxlP_BS"/>
</dbReference>
<dbReference type="PATRIC" id="fig|1068978.7.peg.5546"/>
<dbReference type="PROSITE" id="PS00595">
    <property type="entry name" value="AA_TRANSFER_CLASS_5"/>
    <property type="match status" value="1"/>
</dbReference>
<dbReference type="InterPro" id="IPR015424">
    <property type="entry name" value="PyrdxlP-dep_Trfase"/>
</dbReference>
<evidence type="ECO:0000313" key="8">
    <source>
        <dbReference type="Proteomes" id="UP000062973"/>
    </source>
</evidence>
<dbReference type="InterPro" id="IPR015422">
    <property type="entry name" value="PyrdxlP-dep_Trfase_small"/>
</dbReference>
<dbReference type="Gene3D" id="3.90.1150.10">
    <property type="entry name" value="Aspartate Aminotransferase, domain 1"/>
    <property type="match status" value="1"/>
</dbReference>
<dbReference type="STRING" id="1068978.AMETH_5165"/>
<dbReference type="Pfam" id="PF00266">
    <property type="entry name" value="Aminotran_5"/>
    <property type="match status" value="1"/>
</dbReference>
<dbReference type="PANTHER" id="PTHR43586">
    <property type="entry name" value="CYSTEINE DESULFURASE"/>
    <property type="match status" value="1"/>
</dbReference>
<keyword evidence="3" id="KW-0045">Antibiotic biosynthesis</keyword>
<comment type="similarity">
    <text evidence="4">Belongs to the class-V pyridoxal-phosphate-dependent aminotransferase family.</text>
</comment>